<dbReference type="EMBL" id="BDDD01000794">
    <property type="protein sequence ID" value="GAV70290.1"/>
    <property type="molecule type" value="Genomic_DNA"/>
</dbReference>
<dbReference type="Proteomes" id="UP000187406">
    <property type="component" value="Unassembled WGS sequence"/>
</dbReference>
<protein>
    <submittedName>
        <fullName evidence="3">XS domain-containing protein</fullName>
    </submittedName>
</protein>
<feature type="coiled-coil region" evidence="1">
    <location>
        <begin position="234"/>
        <end position="282"/>
    </location>
</feature>
<dbReference type="PANTHER" id="PTHR21596">
    <property type="entry name" value="RIBONUCLEASE P SUBUNIT P38"/>
    <property type="match status" value="1"/>
</dbReference>
<comment type="caution">
    <text evidence="3">The sequence shown here is derived from an EMBL/GenBank/DDBJ whole genome shotgun (WGS) entry which is preliminary data.</text>
</comment>
<dbReference type="AlphaFoldDB" id="A0A1Q3BQL0"/>
<gene>
    <name evidence="3" type="ORF">CFOL_v3_13788</name>
</gene>
<dbReference type="STRING" id="3775.A0A1Q3BQL0"/>
<keyword evidence="1" id="KW-0175">Coiled coil</keyword>
<reference evidence="4" key="1">
    <citation type="submission" date="2016-04" db="EMBL/GenBank/DDBJ databases">
        <title>Cephalotus genome sequencing.</title>
        <authorList>
            <person name="Fukushima K."/>
            <person name="Hasebe M."/>
            <person name="Fang X."/>
        </authorList>
    </citation>
    <scope>NUCLEOTIDE SEQUENCE [LARGE SCALE GENOMIC DNA]</scope>
    <source>
        <strain evidence="4">cv. St1</strain>
    </source>
</reference>
<dbReference type="InParanoid" id="A0A1Q3BQL0"/>
<proteinExistence type="predicted"/>
<dbReference type="Gene3D" id="3.30.70.2890">
    <property type="entry name" value="XS domain"/>
    <property type="match status" value="1"/>
</dbReference>
<dbReference type="OrthoDB" id="1892195at2759"/>
<dbReference type="InterPro" id="IPR038588">
    <property type="entry name" value="XS_domain_sf"/>
</dbReference>
<evidence type="ECO:0000259" key="2">
    <source>
        <dbReference type="Pfam" id="PF03468"/>
    </source>
</evidence>
<dbReference type="CDD" id="cd12266">
    <property type="entry name" value="RRM_like_XS"/>
    <property type="match status" value="1"/>
</dbReference>
<evidence type="ECO:0000313" key="4">
    <source>
        <dbReference type="Proteomes" id="UP000187406"/>
    </source>
</evidence>
<dbReference type="PANTHER" id="PTHR21596:SF65">
    <property type="entry name" value="PROTEIN INVOLVED IN DE NOVO 2-RELATED"/>
    <property type="match status" value="1"/>
</dbReference>
<feature type="domain" description="XS" evidence="2">
    <location>
        <begin position="23"/>
        <end position="133"/>
    </location>
</feature>
<dbReference type="InterPro" id="IPR005380">
    <property type="entry name" value="XS_domain"/>
</dbReference>
<accession>A0A1Q3BQL0</accession>
<dbReference type="InterPro" id="IPR045177">
    <property type="entry name" value="FDM1-5/IDN2"/>
</dbReference>
<organism evidence="3 4">
    <name type="scientific">Cephalotus follicularis</name>
    <name type="common">Albany pitcher plant</name>
    <dbReference type="NCBI Taxonomy" id="3775"/>
    <lineage>
        <taxon>Eukaryota</taxon>
        <taxon>Viridiplantae</taxon>
        <taxon>Streptophyta</taxon>
        <taxon>Embryophyta</taxon>
        <taxon>Tracheophyta</taxon>
        <taxon>Spermatophyta</taxon>
        <taxon>Magnoliopsida</taxon>
        <taxon>eudicotyledons</taxon>
        <taxon>Gunneridae</taxon>
        <taxon>Pentapetalae</taxon>
        <taxon>rosids</taxon>
        <taxon>fabids</taxon>
        <taxon>Oxalidales</taxon>
        <taxon>Cephalotaceae</taxon>
        <taxon>Cephalotus</taxon>
    </lineage>
</organism>
<keyword evidence="4" id="KW-1185">Reference proteome</keyword>
<dbReference type="Pfam" id="PF03468">
    <property type="entry name" value="XS"/>
    <property type="match status" value="1"/>
</dbReference>
<sequence length="301" mass="34873">MEYKYNETKEIVCKGEDIGCGHDKKLVWSWKGVVVNIPTRMGDGRFVGESGSKRRDKLRRRGFNPLRVTPLWNYRGHSGNAIVEFNKNWHGFHNAMSFDKASKAEHKGRKDWYASGDVKSGLYAWVACADDYNARGIIGDSLRKSGNLKTVVELMEGEARKQDELVSNLTNIIEVQSKQLKEMEVKCGETSLFIQNVMREKDGLVQAYNEGTLIDIRLHFTEMRKTQQSERDHYQRICNDNEKLKLQVESQKREIELRSLELEKREAQNESQSKKLAEEMEKVLNIVYMSQRLMITTTLML</sequence>
<dbReference type="GO" id="GO:0080188">
    <property type="term" value="P:gene silencing by siRNA-directed DNA methylation"/>
    <property type="evidence" value="ECO:0007669"/>
    <property type="project" value="InterPro"/>
</dbReference>
<name>A0A1Q3BQL0_CEPFO</name>
<evidence type="ECO:0000313" key="3">
    <source>
        <dbReference type="EMBL" id="GAV70290.1"/>
    </source>
</evidence>
<evidence type="ECO:0000256" key="1">
    <source>
        <dbReference type="SAM" id="Coils"/>
    </source>
</evidence>